<dbReference type="SUPFAM" id="SSF49373">
    <property type="entry name" value="Invasin/intimin cell-adhesion fragments"/>
    <property type="match status" value="2"/>
</dbReference>
<dbReference type="InterPro" id="IPR000408">
    <property type="entry name" value="Reg_chr_condens"/>
</dbReference>
<dbReference type="GO" id="GO:0005737">
    <property type="term" value="C:cytoplasm"/>
    <property type="evidence" value="ECO:0007669"/>
    <property type="project" value="TreeGrafter"/>
</dbReference>
<feature type="domain" description="BIG2" evidence="1">
    <location>
        <begin position="1"/>
        <end position="66"/>
    </location>
</feature>
<organism evidence="2">
    <name type="scientific">marine metagenome</name>
    <dbReference type="NCBI Taxonomy" id="408172"/>
    <lineage>
        <taxon>unclassified sequences</taxon>
        <taxon>metagenomes</taxon>
        <taxon>ecological metagenomes</taxon>
    </lineage>
</organism>
<feature type="non-terminal residue" evidence="2">
    <location>
        <position position="239"/>
    </location>
</feature>
<dbReference type="GO" id="GO:0005085">
    <property type="term" value="F:guanyl-nucleotide exchange factor activity"/>
    <property type="evidence" value="ECO:0007669"/>
    <property type="project" value="TreeGrafter"/>
</dbReference>
<dbReference type="InterPro" id="IPR003343">
    <property type="entry name" value="Big_2"/>
</dbReference>
<accession>A0A383CQG8</accession>
<protein>
    <recommendedName>
        <fullName evidence="1">BIG2 domain-containing protein</fullName>
    </recommendedName>
</protein>
<dbReference type="PANTHER" id="PTHR45982">
    <property type="entry name" value="REGULATOR OF CHROMOSOME CONDENSATION"/>
    <property type="match status" value="1"/>
</dbReference>
<dbReference type="InterPro" id="IPR009091">
    <property type="entry name" value="RCC1/BLIP-II"/>
</dbReference>
<dbReference type="SUPFAM" id="SSF50985">
    <property type="entry name" value="RCC1/BLIP-II"/>
    <property type="match status" value="1"/>
</dbReference>
<proteinExistence type="predicted"/>
<dbReference type="PROSITE" id="PS50012">
    <property type="entry name" value="RCC1_3"/>
    <property type="match status" value="1"/>
</dbReference>
<evidence type="ECO:0000259" key="1">
    <source>
        <dbReference type="SMART" id="SM00635"/>
    </source>
</evidence>
<dbReference type="Gene3D" id="2.130.10.30">
    <property type="entry name" value="Regulator of chromosome condensation 1/beta-lactamase-inhibitor protein II"/>
    <property type="match status" value="1"/>
</dbReference>
<sequence>MGDDLRVNATVKDQHGNVMSNDTITWTASDRGVATVSLSGLVTAVGPGTSTVTASAGSASGTAAVTVTQTPTSLELSDTVVHLYSLGDTTRVIATVRDKNQNAINNSPVAWTTSDASVAGVSSGGLIQSYGVGSATITATLGSLKAEARVAIALWGSITAGQIHSCGLMVTGVAYCWGSNDWGQLGDGTGSGRSIPTAVSGGHTWRSISAGESHTCGVTTSDEALCWGRNLFGRLGDGT</sequence>
<dbReference type="InterPro" id="IPR051553">
    <property type="entry name" value="Ran_GTPase-activating"/>
</dbReference>
<dbReference type="PANTHER" id="PTHR45982:SF1">
    <property type="entry name" value="REGULATOR OF CHROMOSOME CONDENSATION"/>
    <property type="match status" value="1"/>
</dbReference>
<dbReference type="InterPro" id="IPR008964">
    <property type="entry name" value="Invasin/intimin_cell_adhesion"/>
</dbReference>
<dbReference type="EMBL" id="UINC01210551">
    <property type="protein sequence ID" value="SVE34065.1"/>
    <property type="molecule type" value="Genomic_DNA"/>
</dbReference>
<dbReference type="Pfam" id="PF02368">
    <property type="entry name" value="Big_2"/>
    <property type="match status" value="2"/>
</dbReference>
<dbReference type="Pfam" id="PF00415">
    <property type="entry name" value="RCC1"/>
    <property type="match status" value="1"/>
</dbReference>
<name>A0A383CQG8_9ZZZZ</name>
<evidence type="ECO:0000313" key="2">
    <source>
        <dbReference type="EMBL" id="SVE34065.1"/>
    </source>
</evidence>
<feature type="domain" description="BIG2" evidence="1">
    <location>
        <begin position="70"/>
        <end position="151"/>
    </location>
</feature>
<gene>
    <name evidence="2" type="ORF">METZ01_LOCUS486919</name>
</gene>
<dbReference type="AlphaFoldDB" id="A0A383CQG8"/>
<dbReference type="SMART" id="SM00635">
    <property type="entry name" value="BID_2"/>
    <property type="match status" value="2"/>
</dbReference>
<reference evidence="2" key="1">
    <citation type="submission" date="2018-05" db="EMBL/GenBank/DDBJ databases">
        <authorList>
            <person name="Lanie J.A."/>
            <person name="Ng W.-L."/>
            <person name="Kazmierczak K.M."/>
            <person name="Andrzejewski T.M."/>
            <person name="Davidsen T.M."/>
            <person name="Wayne K.J."/>
            <person name="Tettelin H."/>
            <person name="Glass J.I."/>
            <person name="Rusch D."/>
            <person name="Podicherti R."/>
            <person name="Tsui H.-C.T."/>
            <person name="Winkler M.E."/>
        </authorList>
    </citation>
    <scope>NUCLEOTIDE SEQUENCE</scope>
</reference>
<dbReference type="Gene3D" id="2.60.40.1080">
    <property type="match status" value="2"/>
</dbReference>